<keyword evidence="1" id="KW-0418">Kinase</keyword>
<keyword evidence="4" id="KW-0067">ATP-binding</keyword>
<reference evidence="4 5" key="1">
    <citation type="submission" date="2024-09" db="EMBL/GenBank/DDBJ databases">
        <title>The Natural Products Discovery Center: Release of the First 8490 Sequenced Strains for Exploring Actinobacteria Biosynthetic Diversity.</title>
        <authorList>
            <person name="Kalkreuter E."/>
            <person name="Kautsar S.A."/>
            <person name="Yang D."/>
            <person name="Bader C.D."/>
            <person name="Teijaro C.N."/>
            <person name="Fluegel L."/>
            <person name="Davis C.M."/>
            <person name="Simpson J.R."/>
            <person name="Lauterbach L."/>
            <person name="Steele A.D."/>
            <person name="Gui C."/>
            <person name="Meng S."/>
            <person name="Li G."/>
            <person name="Viehrig K."/>
            <person name="Ye F."/>
            <person name="Su P."/>
            <person name="Kiefer A.F."/>
            <person name="Nichols A."/>
            <person name="Cepeda A.J."/>
            <person name="Yan W."/>
            <person name="Fan B."/>
            <person name="Jiang Y."/>
            <person name="Adhikari A."/>
            <person name="Zheng C.-J."/>
            <person name="Schuster L."/>
            <person name="Cowan T.M."/>
            <person name="Smanski M.J."/>
            <person name="Chevrette M.G."/>
            <person name="De Carvalho L.P.S."/>
            <person name="Shen B."/>
        </authorList>
    </citation>
    <scope>NUCLEOTIDE SEQUENCE [LARGE SCALE GENOMIC DNA]</scope>
    <source>
        <strain evidence="4 5">NPDC059500</strain>
    </source>
</reference>
<dbReference type="EMBL" id="JBHYTS010000039">
    <property type="protein sequence ID" value="MFE1753430.1"/>
    <property type="molecule type" value="Genomic_DNA"/>
</dbReference>
<evidence type="ECO:0000313" key="5">
    <source>
        <dbReference type="Proteomes" id="UP001599756"/>
    </source>
</evidence>
<dbReference type="Proteomes" id="UP001599756">
    <property type="component" value="Unassembled WGS sequence"/>
</dbReference>
<dbReference type="InterPro" id="IPR003594">
    <property type="entry name" value="HATPase_dom"/>
</dbReference>
<dbReference type="InterPro" id="IPR036890">
    <property type="entry name" value="HATPase_C_sf"/>
</dbReference>
<evidence type="ECO:0000259" key="3">
    <source>
        <dbReference type="Pfam" id="PF13581"/>
    </source>
</evidence>
<dbReference type="Gene3D" id="3.30.565.10">
    <property type="entry name" value="Histidine kinase-like ATPase, C-terminal domain"/>
    <property type="match status" value="1"/>
</dbReference>
<dbReference type="SUPFAM" id="SSF55874">
    <property type="entry name" value="ATPase domain of HSP90 chaperone/DNA topoisomerase II/histidine kinase"/>
    <property type="match status" value="1"/>
</dbReference>
<keyword evidence="1" id="KW-0808">Transferase</keyword>
<feature type="compositionally biased region" description="Basic and acidic residues" evidence="2">
    <location>
        <begin position="140"/>
        <end position="153"/>
    </location>
</feature>
<evidence type="ECO:0000313" key="4">
    <source>
        <dbReference type="EMBL" id="MFE1753430.1"/>
    </source>
</evidence>
<name>A0ABW6H9Y5_9ACTN</name>
<proteinExistence type="predicted"/>
<keyword evidence="5" id="KW-1185">Reference proteome</keyword>
<keyword evidence="1" id="KW-0723">Serine/threonine-protein kinase</keyword>
<dbReference type="PANTHER" id="PTHR35526:SF3">
    <property type="entry name" value="ANTI-SIGMA-F FACTOR RSBW"/>
    <property type="match status" value="1"/>
</dbReference>
<protein>
    <submittedName>
        <fullName evidence="4">ATP-binding protein</fullName>
    </submittedName>
</protein>
<sequence>MPHTETRFTVEATAAAVHEARHRLNAEVRAWGCPDDQELFFRLDVVAAELLNNGLQHAGHKSMTLEASLEDSFLVVGVLDHSPAAPRSHEAGADDEYGRGLTLIEGLSMFHGMERTADGKRCWAAFPATAAPAPPLGDTSAERLDDTGGPVDERWSVTTAGRKLLAGLFTAT</sequence>
<dbReference type="InterPro" id="IPR050267">
    <property type="entry name" value="Anti-sigma-factor_SerPK"/>
</dbReference>
<keyword evidence="4" id="KW-0547">Nucleotide-binding</keyword>
<dbReference type="PANTHER" id="PTHR35526">
    <property type="entry name" value="ANTI-SIGMA-F FACTOR RSBW-RELATED"/>
    <property type="match status" value="1"/>
</dbReference>
<dbReference type="Pfam" id="PF13581">
    <property type="entry name" value="HATPase_c_2"/>
    <property type="match status" value="1"/>
</dbReference>
<gene>
    <name evidence="4" type="ORF">ACFW88_23295</name>
</gene>
<evidence type="ECO:0000256" key="1">
    <source>
        <dbReference type="ARBA" id="ARBA00022527"/>
    </source>
</evidence>
<evidence type="ECO:0000256" key="2">
    <source>
        <dbReference type="SAM" id="MobiDB-lite"/>
    </source>
</evidence>
<feature type="region of interest" description="Disordered" evidence="2">
    <location>
        <begin position="133"/>
        <end position="153"/>
    </location>
</feature>
<feature type="domain" description="Histidine kinase/HSP90-like ATPase" evidence="3">
    <location>
        <begin position="11"/>
        <end position="119"/>
    </location>
</feature>
<comment type="caution">
    <text evidence="4">The sequence shown here is derived from an EMBL/GenBank/DDBJ whole genome shotgun (WGS) entry which is preliminary data.</text>
</comment>
<accession>A0ABW6H9Y5</accession>
<organism evidence="4 5">
    <name type="scientific">Streptomyces anandii</name>
    <dbReference type="NCBI Taxonomy" id="285454"/>
    <lineage>
        <taxon>Bacteria</taxon>
        <taxon>Bacillati</taxon>
        <taxon>Actinomycetota</taxon>
        <taxon>Actinomycetes</taxon>
        <taxon>Kitasatosporales</taxon>
        <taxon>Streptomycetaceae</taxon>
        <taxon>Streptomyces</taxon>
    </lineage>
</organism>
<dbReference type="CDD" id="cd16936">
    <property type="entry name" value="HATPase_RsbW-like"/>
    <property type="match status" value="1"/>
</dbReference>
<dbReference type="RefSeq" id="WP_381805644.1">
    <property type="nucleotide sequence ID" value="NZ_JBHYTS010000039.1"/>
</dbReference>
<dbReference type="GO" id="GO:0005524">
    <property type="term" value="F:ATP binding"/>
    <property type="evidence" value="ECO:0007669"/>
    <property type="project" value="UniProtKB-KW"/>
</dbReference>